<comment type="caution">
    <text evidence="10">The sequence shown here is derived from an EMBL/GenBank/DDBJ whole genome shotgun (WGS) entry which is preliminary data.</text>
</comment>
<accession>A0ABP1RU79</accession>
<feature type="domain" description="C2H2-type" evidence="9">
    <location>
        <begin position="1"/>
        <end position="27"/>
    </location>
</feature>
<evidence type="ECO:0000256" key="3">
    <source>
        <dbReference type="ARBA" id="ARBA00022737"/>
    </source>
</evidence>
<keyword evidence="5" id="KW-0862">Zinc</keyword>
<evidence type="ECO:0000256" key="7">
    <source>
        <dbReference type="ARBA" id="ARBA00023242"/>
    </source>
</evidence>
<dbReference type="PANTHER" id="PTHR24392">
    <property type="entry name" value="ZINC FINGER PROTEIN"/>
    <property type="match status" value="1"/>
</dbReference>
<evidence type="ECO:0000256" key="2">
    <source>
        <dbReference type="ARBA" id="ARBA00022723"/>
    </source>
</evidence>
<evidence type="ECO:0000313" key="10">
    <source>
        <dbReference type="EMBL" id="CAL8135669.1"/>
    </source>
</evidence>
<proteinExistence type="predicted"/>
<dbReference type="EMBL" id="CAXLJM020000109">
    <property type="protein sequence ID" value="CAL8135669.1"/>
    <property type="molecule type" value="Genomic_DNA"/>
</dbReference>
<evidence type="ECO:0000256" key="5">
    <source>
        <dbReference type="ARBA" id="ARBA00022833"/>
    </source>
</evidence>
<dbReference type="InterPro" id="IPR013087">
    <property type="entry name" value="Znf_C2H2_type"/>
</dbReference>
<dbReference type="SMART" id="SM00355">
    <property type="entry name" value="ZnF_C2H2"/>
    <property type="match status" value="3"/>
</dbReference>
<feature type="domain" description="C2H2-type" evidence="9">
    <location>
        <begin position="76"/>
        <end position="103"/>
    </location>
</feature>
<reference evidence="10 11" key="1">
    <citation type="submission" date="2024-08" db="EMBL/GenBank/DDBJ databases">
        <authorList>
            <person name="Cucini C."/>
            <person name="Frati F."/>
        </authorList>
    </citation>
    <scope>NUCLEOTIDE SEQUENCE [LARGE SCALE GENOMIC DNA]</scope>
</reference>
<evidence type="ECO:0000256" key="8">
    <source>
        <dbReference type="PROSITE-ProRule" id="PRU00042"/>
    </source>
</evidence>
<dbReference type="PROSITE" id="PS50157">
    <property type="entry name" value="ZINC_FINGER_C2H2_2"/>
    <property type="match status" value="2"/>
</dbReference>
<keyword evidence="7" id="KW-0539">Nucleus</keyword>
<evidence type="ECO:0000256" key="6">
    <source>
        <dbReference type="ARBA" id="ARBA00023125"/>
    </source>
</evidence>
<comment type="subcellular location">
    <subcellularLocation>
        <location evidence="1">Nucleus</location>
    </subcellularLocation>
</comment>
<dbReference type="Gene3D" id="3.30.160.60">
    <property type="entry name" value="Classic Zinc Finger"/>
    <property type="match status" value="1"/>
</dbReference>
<dbReference type="PANTHER" id="PTHR24392:SF31">
    <property type="entry name" value="C2H2-TYPE DOMAIN-CONTAINING PROTEIN"/>
    <property type="match status" value="1"/>
</dbReference>
<name>A0ABP1RU79_9HEXA</name>
<sequence length="110" mass="12350">MCKECGYQCISKPYILRHLELHKPDGPKSISCSHCGWLVVAAKINQHIAARHPGQGIGVPNRRMRRKVPTKPVPYHKCGECGYLVRRPVELAKHLKLHESGEGQICEECG</sequence>
<organism evidence="10 11">
    <name type="scientific">Orchesella dallaii</name>
    <dbReference type="NCBI Taxonomy" id="48710"/>
    <lineage>
        <taxon>Eukaryota</taxon>
        <taxon>Metazoa</taxon>
        <taxon>Ecdysozoa</taxon>
        <taxon>Arthropoda</taxon>
        <taxon>Hexapoda</taxon>
        <taxon>Collembola</taxon>
        <taxon>Entomobryomorpha</taxon>
        <taxon>Entomobryoidea</taxon>
        <taxon>Orchesellidae</taxon>
        <taxon>Orchesellinae</taxon>
        <taxon>Orchesella</taxon>
    </lineage>
</organism>
<evidence type="ECO:0000256" key="1">
    <source>
        <dbReference type="ARBA" id="ARBA00004123"/>
    </source>
</evidence>
<gene>
    <name evidence="10" type="ORF">ODALV1_LOCUS26082</name>
</gene>
<protein>
    <recommendedName>
        <fullName evidence="9">C2H2-type domain-containing protein</fullName>
    </recommendedName>
</protein>
<dbReference type="PROSITE" id="PS00028">
    <property type="entry name" value="ZINC_FINGER_C2H2_1"/>
    <property type="match status" value="2"/>
</dbReference>
<keyword evidence="3" id="KW-0677">Repeat</keyword>
<evidence type="ECO:0000313" key="11">
    <source>
        <dbReference type="Proteomes" id="UP001642540"/>
    </source>
</evidence>
<keyword evidence="11" id="KW-1185">Reference proteome</keyword>
<keyword evidence="2" id="KW-0479">Metal-binding</keyword>
<keyword evidence="6" id="KW-0238">DNA-binding</keyword>
<keyword evidence="4 8" id="KW-0863">Zinc-finger</keyword>
<evidence type="ECO:0000256" key="4">
    <source>
        <dbReference type="ARBA" id="ARBA00022771"/>
    </source>
</evidence>
<dbReference type="Proteomes" id="UP001642540">
    <property type="component" value="Unassembled WGS sequence"/>
</dbReference>
<evidence type="ECO:0000259" key="9">
    <source>
        <dbReference type="PROSITE" id="PS50157"/>
    </source>
</evidence>